<dbReference type="RefSeq" id="WP_309152085.1">
    <property type="nucleotide sequence ID" value="NZ_CP133568.1"/>
</dbReference>
<organism evidence="2 3">
    <name type="scientific">Lysobacter yananisis</name>
    <dbReference type="NCBI Taxonomy" id="1003114"/>
    <lineage>
        <taxon>Bacteria</taxon>
        <taxon>Pseudomonadati</taxon>
        <taxon>Pseudomonadota</taxon>
        <taxon>Gammaproteobacteria</taxon>
        <taxon>Lysobacterales</taxon>
        <taxon>Lysobacteraceae</taxon>
        <taxon>Lysobacter</taxon>
    </lineage>
</organism>
<feature type="region of interest" description="Disordered" evidence="1">
    <location>
        <begin position="203"/>
        <end position="224"/>
    </location>
</feature>
<gene>
    <name evidence="2" type="ORF">RDV84_00190</name>
</gene>
<protein>
    <submittedName>
        <fullName evidence="2">Uncharacterized protein</fullName>
    </submittedName>
</protein>
<reference evidence="2 3" key="1">
    <citation type="submission" date="2023-08" db="EMBL/GenBank/DDBJ databases">
        <title>The whole genome sequence of Lysobacter yananisis.</title>
        <authorList>
            <person name="Sun H."/>
        </authorList>
    </citation>
    <scope>NUCLEOTIDE SEQUENCE [LARGE SCALE GENOMIC DNA]</scope>
    <source>
        <strain evidence="2 3">SNNU513</strain>
    </source>
</reference>
<dbReference type="Proteomes" id="UP001229313">
    <property type="component" value="Chromosome"/>
</dbReference>
<name>A0ABY9PAD0_9GAMM</name>
<accession>A0ABY9PAD0</accession>
<evidence type="ECO:0000313" key="2">
    <source>
        <dbReference type="EMBL" id="WMT03309.1"/>
    </source>
</evidence>
<evidence type="ECO:0000313" key="3">
    <source>
        <dbReference type="Proteomes" id="UP001229313"/>
    </source>
</evidence>
<proteinExistence type="predicted"/>
<keyword evidence="3" id="KW-1185">Reference proteome</keyword>
<sequence>MSESDTRQFYVVSPFKLAGGIVKPSSEPISIPADQVDELRLLNLISDQPPGSRTAVASSASDDEKRDQIISLELQIGDSLHRRAELEDQEAIARHRRDGAIVEAEAAEARRDAAIAEADAAEARRDAAIADAKKAESPITILYEAGAKGGVLLGSDSFPAQIRIGDVDVALGELVAAAAAGLVADAAWNDLAQSDRDAAIQAEIDRRSAPPAAQAKAKSDKPKR</sequence>
<dbReference type="EMBL" id="CP133568">
    <property type="protein sequence ID" value="WMT03309.1"/>
    <property type="molecule type" value="Genomic_DNA"/>
</dbReference>
<evidence type="ECO:0000256" key="1">
    <source>
        <dbReference type="SAM" id="MobiDB-lite"/>
    </source>
</evidence>